<dbReference type="AlphaFoldDB" id="A0A5B8REE2"/>
<accession>A0A5B8REE2</accession>
<proteinExistence type="predicted"/>
<gene>
    <name evidence="1" type="ORF">KBTEX_03314</name>
</gene>
<reference evidence="1" key="1">
    <citation type="submission" date="2019-06" db="EMBL/GenBank/DDBJ databases">
        <authorList>
            <person name="Murdoch R.W."/>
            <person name="Fathepure B."/>
        </authorList>
    </citation>
    <scope>NUCLEOTIDE SEQUENCE</scope>
</reference>
<dbReference type="EMBL" id="MN079189">
    <property type="protein sequence ID" value="QEA06971.1"/>
    <property type="molecule type" value="Genomic_DNA"/>
</dbReference>
<protein>
    <submittedName>
        <fullName evidence="1">Uncharacterized protein</fullName>
    </submittedName>
</protein>
<name>A0A5B8REE2_9ZZZZ</name>
<organism evidence="1">
    <name type="scientific">uncultured organism</name>
    <dbReference type="NCBI Taxonomy" id="155900"/>
    <lineage>
        <taxon>unclassified sequences</taxon>
        <taxon>environmental samples</taxon>
    </lineage>
</organism>
<sequence>MPLTVARVLPRIQSKASAPDSAELNLSRLPPPMVMAPAPEPLYCWIWLSAATSTSGSASAACAAMVTSFRAARVRWLETLNVADPAPESFAGSERSLCWMSLSALLLSPSEEK</sequence>
<evidence type="ECO:0000313" key="1">
    <source>
        <dbReference type="EMBL" id="QEA06971.1"/>
    </source>
</evidence>